<evidence type="ECO:0000313" key="1">
    <source>
        <dbReference type="EMBL" id="KAH3727107.1"/>
    </source>
</evidence>
<dbReference type="EMBL" id="JAIWYP010000012">
    <property type="protein sequence ID" value="KAH3727107.1"/>
    <property type="molecule type" value="Genomic_DNA"/>
</dbReference>
<sequence length="68" mass="7130">MGTCVPEGCDITQRLPDCNSISKSSLIAARATSKTGVQLVKDGNTICSVFLLSCNAPNNQTVTNCTHT</sequence>
<accession>A0A9D4HNG8</accession>
<organism evidence="1 2">
    <name type="scientific">Dreissena polymorpha</name>
    <name type="common">Zebra mussel</name>
    <name type="synonym">Mytilus polymorpha</name>
    <dbReference type="NCBI Taxonomy" id="45954"/>
    <lineage>
        <taxon>Eukaryota</taxon>
        <taxon>Metazoa</taxon>
        <taxon>Spiralia</taxon>
        <taxon>Lophotrochozoa</taxon>
        <taxon>Mollusca</taxon>
        <taxon>Bivalvia</taxon>
        <taxon>Autobranchia</taxon>
        <taxon>Heteroconchia</taxon>
        <taxon>Euheterodonta</taxon>
        <taxon>Imparidentia</taxon>
        <taxon>Neoheterodontei</taxon>
        <taxon>Myida</taxon>
        <taxon>Dreissenoidea</taxon>
        <taxon>Dreissenidae</taxon>
        <taxon>Dreissena</taxon>
    </lineage>
</organism>
<reference evidence="1" key="1">
    <citation type="journal article" date="2019" name="bioRxiv">
        <title>The Genome of the Zebra Mussel, Dreissena polymorpha: A Resource for Invasive Species Research.</title>
        <authorList>
            <person name="McCartney M.A."/>
            <person name="Auch B."/>
            <person name="Kono T."/>
            <person name="Mallez S."/>
            <person name="Zhang Y."/>
            <person name="Obille A."/>
            <person name="Becker A."/>
            <person name="Abrahante J.E."/>
            <person name="Garbe J."/>
            <person name="Badalamenti J.P."/>
            <person name="Herman A."/>
            <person name="Mangelson H."/>
            <person name="Liachko I."/>
            <person name="Sullivan S."/>
            <person name="Sone E.D."/>
            <person name="Koren S."/>
            <person name="Silverstein K.A.T."/>
            <person name="Beckman K.B."/>
            <person name="Gohl D.M."/>
        </authorList>
    </citation>
    <scope>NUCLEOTIDE SEQUENCE</scope>
    <source>
        <strain evidence="1">Duluth1</strain>
        <tissue evidence="1">Whole animal</tissue>
    </source>
</reference>
<gene>
    <name evidence="1" type="ORF">DPMN_053032</name>
</gene>
<reference evidence="1" key="2">
    <citation type="submission" date="2020-11" db="EMBL/GenBank/DDBJ databases">
        <authorList>
            <person name="McCartney M.A."/>
            <person name="Auch B."/>
            <person name="Kono T."/>
            <person name="Mallez S."/>
            <person name="Becker A."/>
            <person name="Gohl D.M."/>
            <person name="Silverstein K.A.T."/>
            <person name="Koren S."/>
            <person name="Bechman K.B."/>
            <person name="Herman A."/>
            <person name="Abrahante J.E."/>
            <person name="Garbe J."/>
        </authorList>
    </citation>
    <scope>NUCLEOTIDE SEQUENCE</scope>
    <source>
        <strain evidence="1">Duluth1</strain>
        <tissue evidence="1">Whole animal</tissue>
    </source>
</reference>
<keyword evidence="2" id="KW-1185">Reference proteome</keyword>
<comment type="caution">
    <text evidence="1">The sequence shown here is derived from an EMBL/GenBank/DDBJ whole genome shotgun (WGS) entry which is preliminary data.</text>
</comment>
<evidence type="ECO:0000313" key="2">
    <source>
        <dbReference type="Proteomes" id="UP000828390"/>
    </source>
</evidence>
<name>A0A9D4HNG8_DREPO</name>
<protein>
    <submittedName>
        <fullName evidence="1">Uncharacterized protein</fullName>
    </submittedName>
</protein>
<dbReference type="Proteomes" id="UP000828390">
    <property type="component" value="Unassembled WGS sequence"/>
</dbReference>
<dbReference type="AlphaFoldDB" id="A0A9D4HNG8"/>
<proteinExistence type="predicted"/>